<sequence>MDVTIPHLKTMPSQSIRASRIDHMPDAKATYLVVSLTGVARLTVFQDSDGHASALLHVRAPGFEDAPVFCGLKYSRQLPPDERQGSKEWRPIDSNRVLGGLTPRSKILQGPLSSPSTNEKTRGVPKIVKMLKSMMYLCPTGAPPPPASKGEETRDEMRCHLLLKH</sequence>
<dbReference type="Proteomes" id="UP000001631">
    <property type="component" value="Unassembled WGS sequence"/>
</dbReference>
<dbReference type="EMBL" id="GG663363">
    <property type="protein sequence ID" value="EEH11100.1"/>
    <property type="molecule type" value="Genomic_DNA"/>
</dbReference>
<name>C0NBQ9_AJECG</name>
<organism evidence="1 2">
    <name type="scientific">Ajellomyces capsulatus (strain G186AR / H82 / ATCC MYA-2454 / RMSCC 2432)</name>
    <name type="common">Darling's disease fungus</name>
    <name type="synonym">Histoplasma capsulatum</name>
    <dbReference type="NCBI Taxonomy" id="447093"/>
    <lineage>
        <taxon>Eukaryota</taxon>
        <taxon>Fungi</taxon>
        <taxon>Dikarya</taxon>
        <taxon>Ascomycota</taxon>
        <taxon>Pezizomycotina</taxon>
        <taxon>Eurotiomycetes</taxon>
        <taxon>Eurotiomycetidae</taxon>
        <taxon>Onygenales</taxon>
        <taxon>Ajellomycetaceae</taxon>
        <taxon>Histoplasma</taxon>
    </lineage>
</organism>
<dbReference type="HOGENOM" id="CLU_1610266_0_0_1"/>
<proteinExistence type="predicted"/>
<dbReference type="GeneID" id="69033572"/>
<gene>
    <name evidence="1" type="ORF">HCBG_00555</name>
</gene>
<dbReference type="InParanoid" id="C0NBQ9"/>
<evidence type="ECO:0000313" key="2">
    <source>
        <dbReference type="Proteomes" id="UP000001631"/>
    </source>
</evidence>
<evidence type="ECO:0000313" key="1">
    <source>
        <dbReference type="EMBL" id="EEH11100.1"/>
    </source>
</evidence>
<protein>
    <submittedName>
        <fullName evidence="1">Uncharacterized protein</fullName>
    </submittedName>
</protein>
<accession>C0NBQ9</accession>
<dbReference type="RefSeq" id="XP_045291580.1">
    <property type="nucleotide sequence ID" value="XM_045427605.1"/>
</dbReference>
<reference evidence="1" key="1">
    <citation type="submission" date="2009-02" db="EMBL/GenBank/DDBJ databases">
        <title>The Genome Sequence of Ajellomyces capsulatus strain G186AR.</title>
        <authorList>
            <consortium name="The Broad Institute Genome Sequencing Platform"/>
            <person name="Champion M."/>
            <person name="Cuomo C."/>
            <person name="Ma L.-J."/>
            <person name="Henn M.R."/>
            <person name="Sil A."/>
            <person name="Goldman B."/>
            <person name="Young S.K."/>
            <person name="Kodira C.D."/>
            <person name="Zeng Q."/>
            <person name="Koehrsen M."/>
            <person name="Alvarado L."/>
            <person name="Berlin A."/>
            <person name="Borenstein D."/>
            <person name="Chen Z."/>
            <person name="Engels R."/>
            <person name="Freedman E."/>
            <person name="Gellesch M."/>
            <person name="Goldberg J."/>
            <person name="Griggs A."/>
            <person name="Gujja S."/>
            <person name="Heiman D."/>
            <person name="Hepburn T."/>
            <person name="Howarth C."/>
            <person name="Jen D."/>
            <person name="Larson L."/>
            <person name="Lewis B."/>
            <person name="Mehta T."/>
            <person name="Park D."/>
            <person name="Pearson M."/>
            <person name="Roberts A."/>
            <person name="Saif S."/>
            <person name="Shea T."/>
            <person name="Shenoy N."/>
            <person name="Sisk P."/>
            <person name="Stolte C."/>
            <person name="Sykes S."/>
            <person name="Walk T."/>
            <person name="White J."/>
            <person name="Yandava C."/>
            <person name="Klein B."/>
            <person name="McEwen J.G."/>
            <person name="Puccia R."/>
            <person name="Goldman G.H."/>
            <person name="Felipe M.S."/>
            <person name="Nino-Vega G."/>
            <person name="San-Blas G."/>
            <person name="Taylor J."/>
            <person name="Mendoza L."/>
            <person name="Galagan J."/>
            <person name="Nusbaum C."/>
            <person name="Birren B."/>
        </authorList>
    </citation>
    <scope>NUCLEOTIDE SEQUENCE</scope>
    <source>
        <strain evidence="1">G186AR</strain>
    </source>
</reference>
<dbReference type="AlphaFoldDB" id="C0NBQ9"/>
<keyword evidence="2" id="KW-1185">Reference proteome</keyword>